<name>A0A2G9YQM1_9BACT</name>
<reference evidence="1 2" key="1">
    <citation type="submission" date="2017-09" db="EMBL/GenBank/DDBJ databases">
        <title>Depth-based differentiation of microbial function through sediment-hosted aquifers and enrichment of novel symbionts in the deep terrestrial subsurface.</title>
        <authorList>
            <person name="Probst A.J."/>
            <person name="Ladd B."/>
            <person name="Jarett J.K."/>
            <person name="Geller-Mcgrath D.E."/>
            <person name="Sieber C.M."/>
            <person name="Emerson J.B."/>
            <person name="Anantharaman K."/>
            <person name="Thomas B.C."/>
            <person name="Malmstrom R."/>
            <person name="Stieglmeier M."/>
            <person name="Klingl A."/>
            <person name="Woyke T."/>
            <person name="Ryan C.M."/>
            <person name="Banfield J.F."/>
        </authorList>
    </citation>
    <scope>NUCLEOTIDE SEQUENCE [LARGE SCALE GENOMIC DNA]</scope>
    <source>
        <strain evidence="1">CG23_combo_of_CG06-09_8_20_14_all_40_13</strain>
    </source>
</reference>
<proteinExistence type="predicted"/>
<gene>
    <name evidence="1" type="ORF">COX39_02410</name>
</gene>
<dbReference type="EMBL" id="PCRM01000034">
    <property type="protein sequence ID" value="PIP21550.1"/>
    <property type="molecule type" value="Genomic_DNA"/>
</dbReference>
<dbReference type="Proteomes" id="UP000231567">
    <property type="component" value="Unassembled WGS sequence"/>
</dbReference>
<organism evidence="1 2">
    <name type="scientific">Candidatus Nealsonbacteria bacterium CG23_combo_of_CG06-09_8_20_14_all_40_13</name>
    <dbReference type="NCBI Taxonomy" id="1974724"/>
    <lineage>
        <taxon>Bacteria</taxon>
        <taxon>Candidatus Nealsoniibacteriota</taxon>
    </lineage>
</organism>
<comment type="caution">
    <text evidence="1">The sequence shown here is derived from an EMBL/GenBank/DDBJ whole genome shotgun (WGS) entry which is preliminary data.</text>
</comment>
<protein>
    <submittedName>
        <fullName evidence="1">Uncharacterized protein</fullName>
    </submittedName>
</protein>
<sequence length="355" mass="39778">MAVPVSVVKLVTHENPHLDEIVAFLLLRLFGEKMFPGVAQAPVEFCRTGGECPNGKTADEYEKEGVLFIGTGRGRFDEHGKKRVGEALCAATLVAEKLDIRENPALRLLLKETLDNDAYASAGLTDLASVIKAMYLQGINPLEVINWATRGIEALYAQQLRYQEAVAELIEAIVDEVEAGGKIYKVVSIVSDNPEIQRAARSKDLNSAVVIQQKKTGHIQIFTNQGQIPNIRDIVRIVRIAESQAKGRMTRLPWKELEVTERISEIPEWYYMVPGENLLNGSLTATDVPPTNLSFNRVRELVKLALSHQFDPDHVEQCLLGNCTHKDKPCVLFLWGFSWCRKIRYQQAQQPSEET</sequence>
<evidence type="ECO:0000313" key="1">
    <source>
        <dbReference type="EMBL" id="PIP21550.1"/>
    </source>
</evidence>
<accession>A0A2G9YQM1</accession>
<dbReference type="AlphaFoldDB" id="A0A2G9YQM1"/>
<evidence type="ECO:0000313" key="2">
    <source>
        <dbReference type="Proteomes" id="UP000231567"/>
    </source>
</evidence>